<evidence type="ECO:0000313" key="4">
    <source>
        <dbReference type="Proteomes" id="UP001589785"/>
    </source>
</evidence>
<evidence type="ECO:0000259" key="2">
    <source>
        <dbReference type="Pfam" id="PF18894"/>
    </source>
</evidence>
<dbReference type="EMBL" id="JBHLVN010000080">
    <property type="protein sequence ID" value="MFC0298483.1"/>
    <property type="molecule type" value="Genomic_DNA"/>
</dbReference>
<name>A0ABV6GVF5_9BACL</name>
<protein>
    <submittedName>
        <fullName evidence="3">Metallopeptidase</fullName>
        <ecNumber evidence="3">3.4.24.-</ecNumber>
    </submittedName>
</protein>
<reference evidence="3 4" key="1">
    <citation type="submission" date="2024-09" db="EMBL/GenBank/DDBJ databases">
        <authorList>
            <person name="Sun Q."/>
            <person name="Mori K."/>
        </authorList>
    </citation>
    <scope>NUCLEOTIDE SEQUENCE [LARGE SCALE GENOMIC DNA]</scope>
    <source>
        <strain evidence="3 4">CCM 7224</strain>
    </source>
</reference>
<keyword evidence="1" id="KW-0175">Coiled coil</keyword>
<evidence type="ECO:0000256" key="1">
    <source>
        <dbReference type="SAM" id="Coils"/>
    </source>
</evidence>
<dbReference type="RefSeq" id="WP_066234317.1">
    <property type="nucleotide sequence ID" value="NZ_JBHLVN010000080.1"/>
</dbReference>
<dbReference type="GO" id="GO:0016787">
    <property type="term" value="F:hydrolase activity"/>
    <property type="evidence" value="ECO:0007669"/>
    <property type="project" value="UniProtKB-KW"/>
</dbReference>
<dbReference type="Proteomes" id="UP001589785">
    <property type="component" value="Unassembled WGS sequence"/>
</dbReference>
<feature type="domain" description="Putative phage metallopeptidase" evidence="2">
    <location>
        <begin position="439"/>
        <end position="506"/>
    </location>
</feature>
<dbReference type="Pfam" id="PF18894">
    <property type="entry name" value="PhageMetallopep"/>
    <property type="match status" value="1"/>
</dbReference>
<proteinExistence type="predicted"/>
<organism evidence="3 4">
    <name type="scientific">Geobacillus jurassicus</name>
    <dbReference type="NCBI Taxonomy" id="235932"/>
    <lineage>
        <taxon>Bacteria</taxon>
        <taxon>Bacillati</taxon>
        <taxon>Bacillota</taxon>
        <taxon>Bacilli</taxon>
        <taxon>Bacillales</taxon>
        <taxon>Anoxybacillaceae</taxon>
        <taxon>Geobacillus</taxon>
    </lineage>
</organism>
<dbReference type="InterPro" id="IPR043998">
    <property type="entry name" value="Put_Metallopep"/>
</dbReference>
<feature type="coiled-coil region" evidence="1">
    <location>
        <begin position="161"/>
        <end position="188"/>
    </location>
</feature>
<accession>A0ABV6GVF5</accession>
<sequence>MELQQTLAGNMKQGKEFIEKMDKVFASLRADFDVASSQLSRKKIEALKKMHVDVTGKVGTLSVLAKESNGLIQGLRGTGKSHLMLIARDEINLSKNHICIYVNLQEHLNVGGSVVVQERFYVWALLKQIKKQLMYIVEETQNEEESQKRFSISKIIQFFNIKKEKNVTRRLEEKFDELEKLVLKGEEEVIQFSKETKTVHLDEVTTNSNLELKGQNINNFGYTTNCGGSEKLSRKSEEKYKSEIILDIKKLKTLLIEIIELLGVGGITFFYDEWSALKTREQELLSEMIRALSSSPIYHWIAFVPYKSSLGVLEQAADLPHLIDLDLQFIYEENNKICMNYFEKFIENRLRLVFDSEKFKAKALIRPHLLEILVQCSMGNTRDFGIMLNKAWDYFKQDYLTMGRNRIISKKHVERAVKTLAEEKMMNLQRKSSSSYSERLWSEIVKFITQKKHTHFCIELSERNIDYIKEAEFTDLLYHRLVHLRKKDYPPKDGGNKRLSIYAVDVSVLFPNIFETKSQRKK</sequence>
<evidence type="ECO:0000313" key="3">
    <source>
        <dbReference type="EMBL" id="MFC0298483.1"/>
    </source>
</evidence>
<keyword evidence="4" id="KW-1185">Reference proteome</keyword>
<dbReference type="EC" id="3.4.24.-" evidence="3"/>
<comment type="caution">
    <text evidence="3">The sequence shown here is derived from an EMBL/GenBank/DDBJ whole genome shotgun (WGS) entry which is preliminary data.</text>
</comment>
<gene>
    <name evidence="3" type="ORF">ACFFHQ_13835</name>
</gene>
<keyword evidence="3" id="KW-0378">Hydrolase</keyword>